<feature type="transmembrane region" description="Helical" evidence="7">
    <location>
        <begin position="448"/>
        <end position="471"/>
    </location>
</feature>
<dbReference type="KEGG" id="gba:J421_2359"/>
<organism evidence="10 11">
    <name type="scientific">Gemmatirosa kalamazoonensis</name>
    <dbReference type="NCBI Taxonomy" id="861299"/>
    <lineage>
        <taxon>Bacteria</taxon>
        <taxon>Pseudomonadati</taxon>
        <taxon>Gemmatimonadota</taxon>
        <taxon>Gemmatimonadia</taxon>
        <taxon>Gemmatimonadales</taxon>
        <taxon>Gemmatimonadaceae</taxon>
        <taxon>Gemmatirosa</taxon>
    </lineage>
</organism>
<dbReference type="Pfam" id="PF12704">
    <property type="entry name" value="MacB_PCD"/>
    <property type="match status" value="2"/>
</dbReference>
<feature type="transmembrane region" description="Helical" evidence="7">
    <location>
        <begin position="352"/>
        <end position="375"/>
    </location>
</feature>
<dbReference type="Pfam" id="PF02687">
    <property type="entry name" value="FtsX"/>
    <property type="match status" value="2"/>
</dbReference>
<evidence type="ECO:0000256" key="4">
    <source>
        <dbReference type="ARBA" id="ARBA00022989"/>
    </source>
</evidence>
<evidence type="ECO:0000256" key="5">
    <source>
        <dbReference type="ARBA" id="ARBA00023136"/>
    </source>
</evidence>
<dbReference type="InParanoid" id="W0RGI6"/>
<keyword evidence="5 7" id="KW-0472">Membrane</keyword>
<reference evidence="10 11" key="1">
    <citation type="journal article" date="2014" name="Genome Announc.">
        <title>Genome Sequence and Methylome of Soil Bacterium Gemmatirosa kalamazoonensis KBS708T, a Member of the Rarely Cultivated Gemmatimonadetes Phylum.</title>
        <authorList>
            <person name="Debruyn J.M."/>
            <person name="Radosevich M."/>
            <person name="Wommack K.E."/>
            <person name="Polson S.W."/>
            <person name="Hauser L.J."/>
            <person name="Fawaz M.N."/>
            <person name="Korlach J."/>
            <person name="Tsai Y.C."/>
        </authorList>
    </citation>
    <scope>NUCLEOTIDE SEQUENCE [LARGE SCALE GENOMIC DNA]</scope>
    <source>
        <strain evidence="10 11">KBS708</strain>
    </source>
</reference>
<dbReference type="NCBIfam" id="TIGR03434">
    <property type="entry name" value="ADOP"/>
    <property type="match status" value="1"/>
</dbReference>
<keyword evidence="3 7" id="KW-0812">Transmembrane</keyword>
<protein>
    <submittedName>
        <fullName evidence="10">Permease</fullName>
    </submittedName>
</protein>
<dbReference type="PANTHER" id="PTHR30572:SF4">
    <property type="entry name" value="ABC TRANSPORTER PERMEASE YTRF"/>
    <property type="match status" value="1"/>
</dbReference>
<dbReference type="EMBL" id="CP007128">
    <property type="protein sequence ID" value="AHG89896.1"/>
    <property type="molecule type" value="Genomic_DNA"/>
</dbReference>
<evidence type="ECO:0000256" key="6">
    <source>
        <dbReference type="ARBA" id="ARBA00038076"/>
    </source>
</evidence>
<evidence type="ECO:0000256" key="3">
    <source>
        <dbReference type="ARBA" id="ARBA00022692"/>
    </source>
</evidence>
<feature type="transmembrane region" description="Helical" evidence="7">
    <location>
        <begin position="839"/>
        <end position="864"/>
    </location>
</feature>
<gene>
    <name evidence="10" type="ORF">J421_2359</name>
</gene>
<dbReference type="InterPro" id="IPR047928">
    <property type="entry name" value="Perm_prefix_1"/>
</dbReference>
<feature type="transmembrane region" description="Helical" evidence="7">
    <location>
        <begin position="751"/>
        <end position="778"/>
    </location>
</feature>
<feature type="domain" description="MacB-like periplasmic core" evidence="9">
    <location>
        <begin position="105"/>
        <end position="316"/>
    </location>
</feature>
<dbReference type="InterPro" id="IPR017800">
    <property type="entry name" value="ADOP"/>
</dbReference>
<dbReference type="OrthoDB" id="100207at2"/>
<dbReference type="GO" id="GO:0005886">
    <property type="term" value="C:plasma membrane"/>
    <property type="evidence" value="ECO:0007669"/>
    <property type="project" value="UniProtKB-SubCell"/>
</dbReference>
<evidence type="ECO:0000256" key="7">
    <source>
        <dbReference type="SAM" id="Phobius"/>
    </source>
</evidence>
<evidence type="ECO:0000313" key="11">
    <source>
        <dbReference type="Proteomes" id="UP000019151"/>
    </source>
</evidence>
<dbReference type="Proteomes" id="UP000019151">
    <property type="component" value="Chromosome"/>
</dbReference>
<evidence type="ECO:0000313" key="10">
    <source>
        <dbReference type="EMBL" id="AHG89896.1"/>
    </source>
</evidence>
<feature type="domain" description="ABC3 transporter permease C-terminal" evidence="8">
    <location>
        <begin position="359"/>
        <end position="475"/>
    </location>
</feature>
<sequence>MPPLGRFTRQLRARIWRVPVEREVDAEVAFHLEMRVAELIAEGMDPATAREAALRRFGDVAEITAACRALGRERDRAMRLTDWLAELRQDTRYALRHLRANPAFTAVAALTIALGIGTSTTVFGIVDAVLLRPLPFRQPEGLVRVWEATPVDPRFGVSQPNYLDWRARTRSFAELAAYTVTTPSVSGDGEPERLVGAAATSSLFRVLGVPPLLGRSFADEESAPGSERRVAILSYGLWQRRFAGDRGAVGRPLMLDGTPYTIVGVMPAAFDFPARTDLWLPLAPSPTTSRGDHRLRVVGRLAPGVTLGGATADMRRIALELGREYPKSNADWSVTLASFADWFVAPDLRARVLVLLGAVGVLLLMACVNVANLMLARATVRQRDTTLRAALGAGRGRVVRQLLTESIVLALGGAALGIGLAFAVVPALRATAADAVPRLDGLRVDWRVLTFGVVASMLTGLLFGLVPAVQASRANLHDLLRSGARVAAAGRVRATLIIASVAMTTLLLVGAGLIGTSFVRLARVDTGFQGGHVLAASIRLPDDRYPTPARITEFRRELVRRVSAVPGVTVAGTTNVAPFSGGGTSIEYTVVGRPQTPGTFLQADWRSVTPAYFAALGVPLLRGRLVDETDVDGGPTVLVISRRMADHVWPGEDPLGKQILVGGKPWTVVGVVGDIRDQTLEGDPRETRYLSYQQVAWPSTWLLVRTPGEPLAVANAVRRAVWSLDRTLPVSDVQPLSDLVSDAGAQPRFTALVFALFGAAALLLAVVGVYGIVAYGVAQQTREIGVRLALGARRGRILGRVVGRGVRLAGAGVALGTAASLALSRYLAGILFGVAPTDAATYVAVALVLVLSAALASTLPAAAAARLDPVRSLRDS</sequence>
<dbReference type="InterPro" id="IPR025857">
    <property type="entry name" value="MacB_PCD"/>
</dbReference>
<dbReference type="eggNOG" id="COG0577">
    <property type="taxonomic scope" value="Bacteria"/>
</dbReference>
<dbReference type="InterPro" id="IPR003838">
    <property type="entry name" value="ABC3_permease_C"/>
</dbReference>
<dbReference type="PANTHER" id="PTHR30572">
    <property type="entry name" value="MEMBRANE COMPONENT OF TRANSPORTER-RELATED"/>
    <property type="match status" value="1"/>
</dbReference>
<proteinExistence type="inferred from homology"/>
<feature type="transmembrane region" description="Helical" evidence="7">
    <location>
        <begin position="806"/>
        <end position="827"/>
    </location>
</feature>
<dbReference type="HOGENOM" id="CLU_009433_1_0_0"/>
<evidence type="ECO:0000259" key="9">
    <source>
        <dbReference type="Pfam" id="PF12704"/>
    </source>
</evidence>
<dbReference type="InterPro" id="IPR050250">
    <property type="entry name" value="Macrolide_Exporter_MacB"/>
</dbReference>
<feature type="domain" description="MacB-like periplasmic core" evidence="9">
    <location>
        <begin position="496"/>
        <end position="717"/>
    </location>
</feature>
<dbReference type="AlphaFoldDB" id="W0RGI6"/>
<feature type="domain" description="ABC3 transporter permease C-terminal" evidence="8">
    <location>
        <begin position="756"/>
        <end position="869"/>
    </location>
</feature>
<feature type="transmembrane region" description="Helical" evidence="7">
    <location>
        <begin position="407"/>
        <end position="428"/>
    </location>
</feature>
<evidence type="ECO:0000259" key="8">
    <source>
        <dbReference type="Pfam" id="PF02687"/>
    </source>
</evidence>
<keyword evidence="4 7" id="KW-1133">Transmembrane helix</keyword>
<dbReference type="NCBIfam" id="NF038403">
    <property type="entry name" value="perm_prefix_1"/>
    <property type="match status" value="1"/>
</dbReference>
<dbReference type="GO" id="GO:0022857">
    <property type="term" value="F:transmembrane transporter activity"/>
    <property type="evidence" value="ECO:0007669"/>
    <property type="project" value="TreeGrafter"/>
</dbReference>
<evidence type="ECO:0000256" key="1">
    <source>
        <dbReference type="ARBA" id="ARBA00004651"/>
    </source>
</evidence>
<dbReference type="STRING" id="861299.J421_2359"/>
<feature type="transmembrane region" description="Helical" evidence="7">
    <location>
        <begin position="492"/>
        <end position="514"/>
    </location>
</feature>
<dbReference type="RefSeq" id="WP_025411375.1">
    <property type="nucleotide sequence ID" value="NZ_CP007128.1"/>
</dbReference>
<name>W0RGI6_9BACT</name>
<evidence type="ECO:0000256" key="2">
    <source>
        <dbReference type="ARBA" id="ARBA00022475"/>
    </source>
</evidence>
<accession>W0RGI6</accession>
<keyword evidence="2" id="KW-1003">Cell membrane</keyword>
<keyword evidence="11" id="KW-1185">Reference proteome</keyword>
<comment type="subcellular location">
    <subcellularLocation>
        <location evidence="1">Cell membrane</location>
        <topology evidence="1">Multi-pass membrane protein</topology>
    </subcellularLocation>
</comment>
<comment type="similarity">
    <text evidence="6">Belongs to the ABC-4 integral membrane protein family.</text>
</comment>